<gene>
    <name evidence="1" type="primary">HaOG204081</name>
    <name evidence="1" type="ORF">B5X24_HaOG204081</name>
</gene>
<organism evidence="1 2">
    <name type="scientific">Helicoverpa armigera</name>
    <name type="common">Cotton bollworm</name>
    <name type="synonym">Heliothis armigera</name>
    <dbReference type="NCBI Taxonomy" id="29058"/>
    <lineage>
        <taxon>Eukaryota</taxon>
        <taxon>Metazoa</taxon>
        <taxon>Ecdysozoa</taxon>
        <taxon>Arthropoda</taxon>
        <taxon>Hexapoda</taxon>
        <taxon>Insecta</taxon>
        <taxon>Pterygota</taxon>
        <taxon>Neoptera</taxon>
        <taxon>Endopterygota</taxon>
        <taxon>Lepidoptera</taxon>
        <taxon>Glossata</taxon>
        <taxon>Ditrysia</taxon>
        <taxon>Noctuoidea</taxon>
        <taxon>Noctuidae</taxon>
        <taxon>Heliothinae</taxon>
        <taxon>Helicoverpa</taxon>
    </lineage>
</organism>
<accession>A0A2W1BW15</accession>
<sequence>MTAPRFTVLDTSKAVFVVGGASRENRYDSEPEVLGRKGKDVTGCFPLHPDMLSCFRSRDFRAQLFNCC</sequence>
<reference evidence="1 2" key="1">
    <citation type="journal article" date="2017" name="BMC Biol.">
        <title>Genomic innovations, transcriptional plasticity and gene loss underlying the evolution and divergence of two highly polyphagous and invasive Helicoverpa pest species.</title>
        <authorList>
            <person name="Pearce S.L."/>
            <person name="Clarke D.F."/>
            <person name="East P.D."/>
            <person name="Elfekih S."/>
            <person name="Gordon K.H."/>
            <person name="Jermiin L.S."/>
            <person name="McGaughran A."/>
            <person name="Oakeshott J.G."/>
            <person name="Papanikolaou A."/>
            <person name="Perera O.P."/>
            <person name="Rane R.V."/>
            <person name="Richards S."/>
            <person name="Tay W.T."/>
            <person name="Walsh T.K."/>
            <person name="Anderson A."/>
            <person name="Anderson C.J."/>
            <person name="Asgari S."/>
            <person name="Board P.G."/>
            <person name="Bretschneider A."/>
            <person name="Campbell P.M."/>
            <person name="Chertemps T."/>
            <person name="Christeller J.T."/>
            <person name="Coppin C.W."/>
            <person name="Downes S.J."/>
            <person name="Duan G."/>
            <person name="Farnsworth C.A."/>
            <person name="Good R.T."/>
            <person name="Han L.B."/>
            <person name="Han Y.C."/>
            <person name="Hatje K."/>
            <person name="Horne I."/>
            <person name="Huang Y.P."/>
            <person name="Hughes D.S."/>
            <person name="Jacquin-Joly E."/>
            <person name="James W."/>
            <person name="Jhangiani S."/>
            <person name="Kollmar M."/>
            <person name="Kuwar S.S."/>
            <person name="Li S."/>
            <person name="Liu N.Y."/>
            <person name="Maibeche M.T."/>
            <person name="Miller J.R."/>
            <person name="Montagne N."/>
            <person name="Perry T."/>
            <person name="Qu J."/>
            <person name="Song S.V."/>
            <person name="Sutton G.G."/>
            <person name="Vogel H."/>
            <person name="Walenz B.P."/>
            <person name="Xu W."/>
            <person name="Zhang H.J."/>
            <person name="Zou Z."/>
            <person name="Batterham P."/>
            <person name="Edwards O.R."/>
            <person name="Feyereisen R."/>
            <person name="Gibbs R.A."/>
            <person name="Heckel D.G."/>
            <person name="McGrath A."/>
            <person name="Robin C."/>
            <person name="Scherer S.E."/>
            <person name="Worley K.C."/>
            <person name="Wu Y.D."/>
        </authorList>
    </citation>
    <scope>NUCLEOTIDE SEQUENCE [LARGE SCALE GENOMIC DNA]</scope>
    <source>
        <strain evidence="1">Harm_GR_Male_#8</strain>
        <tissue evidence="1">Whole organism</tissue>
    </source>
</reference>
<dbReference type="AlphaFoldDB" id="A0A2W1BW15"/>
<name>A0A2W1BW15_HELAM</name>
<evidence type="ECO:0000313" key="2">
    <source>
        <dbReference type="Proteomes" id="UP000249218"/>
    </source>
</evidence>
<proteinExistence type="predicted"/>
<evidence type="ECO:0000313" key="1">
    <source>
        <dbReference type="EMBL" id="PZC76846.1"/>
    </source>
</evidence>
<protein>
    <submittedName>
        <fullName evidence="1">Uncharacterized protein</fullName>
    </submittedName>
</protein>
<dbReference type="Proteomes" id="UP000249218">
    <property type="component" value="Unassembled WGS sequence"/>
</dbReference>
<dbReference type="EMBL" id="KZ149944">
    <property type="protein sequence ID" value="PZC76846.1"/>
    <property type="molecule type" value="Genomic_DNA"/>
</dbReference>
<keyword evidence="2" id="KW-1185">Reference proteome</keyword>